<dbReference type="InterPro" id="IPR041492">
    <property type="entry name" value="HAD_2"/>
</dbReference>
<dbReference type="PANTHER" id="PTHR43434:SF1">
    <property type="entry name" value="PHOSPHOGLYCOLATE PHOSPHATASE"/>
    <property type="match status" value="1"/>
</dbReference>
<dbReference type="SFLD" id="SFLDG01135">
    <property type="entry name" value="C1.5.6:_HAD__Beta-PGM__Phospha"/>
    <property type="match status" value="1"/>
</dbReference>
<evidence type="ECO:0000313" key="11">
    <source>
        <dbReference type="EMBL" id="MDD7971934.1"/>
    </source>
</evidence>
<keyword evidence="8 10" id="KW-0460">Magnesium</keyword>
<comment type="caution">
    <text evidence="11">The sequence shown here is derived from an EMBL/GenBank/DDBJ whole genome shotgun (WGS) entry which is preliminary data.</text>
</comment>
<sequence>MENAKWRAYSHTCENTQKGPRMTAIIFDLDGTLIDSVPDIHKAASEMLTQAGQAPLSVAKIRSFIGNGVPALITKIMCEIDENPQDSARHSILEQCFMRHYTAAPAVLSTPFDNVRAALEALSADGFKLAVCTNKPEGIARQILQDLNLAPYFAVVVGGDSLPVRKPDPAPLYAAIERVGTSAAIYVGDSEVDSETALNADVPFILFSKGYRRGLVSEIQHHATFSDFAELPDLVRTICGHVSGNWIDSTALHRF</sequence>
<evidence type="ECO:0000256" key="8">
    <source>
        <dbReference type="ARBA" id="ARBA00022842"/>
    </source>
</evidence>
<dbReference type="InterPro" id="IPR050155">
    <property type="entry name" value="HAD-like_hydrolase_sf"/>
</dbReference>
<dbReference type="InterPro" id="IPR023214">
    <property type="entry name" value="HAD_sf"/>
</dbReference>
<evidence type="ECO:0000256" key="2">
    <source>
        <dbReference type="ARBA" id="ARBA00001946"/>
    </source>
</evidence>
<keyword evidence="6 10" id="KW-0479">Metal-binding</keyword>
<feature type="binding site" evidence="10">
    <location>
        <position position="189"/>
    </location>
    <ligand>
        <name>Mg(2+)</name>
        <dbReference type="ChEBI" id="CHEBI:18420"/>
    </ligand>
</feature>
<gene>
    <name evidence="11" type="primary">gph</name>
    <name evidence="11" type="ORF">PUT78_12560</name>
</gene>
<feature type="binding site" evidence="10">
    <location>
        <position position="28"/>
    </location>
    <ligand>
        <name>Mg(2+)</name>
        <dbReference type="ChEBI" id="CHEBI:18420"/>
    </ligand>
</feature>
<dbReference type="SUPFAM" id="SSF56784">
    <property type="entry name" value="HAD-like"/>
    <property type="match status" value="1"/>
</dbReference>
<dbReference type="Proteomes" id="UP001431784">
    <property type="component" value="Unassembled WGS sequence"/>
</dbReference>
<feature type="active site" description="Nucleophile" evidence="10">
    <location>
        <position position="28"/>
    </location>
</feature>
<evidence type="ECO:0000256" key="5">
    <source>
        <dbReference type="ARBA" id="ARBA00013078"/>
    </source>
</evidence>
<dbReference type="CDD" id="cd07512">
    <property type="entry name" value="HAD_PGPase"/>
    <property type="match status" value="1"/>
</dbReference>
<keyword evidence="12" id="KW-1185">Reference proteome</keyword>
<evidence type="ECO:0000313" key="12">
    <source>
        <dbReference type="Proteomes" id="UP001431784"/>
    </source>
</evidence>
<accession>A0ABT5TA41</accession>
<keyword evidence="9 10" id="KW-0119">Carbohydrate metabolism</keyword>
<dbReference type="InterPro" id="IPR023198">
    <property type="entry name" value="PGP-like_dom2"/>
</dbReference>
<evidence type="ECO:0000256" key="4">
    <source>
        <dbReference type="ARBA" id="ARBA00006171"/>
    </source>
</evidence>
<dbReference type="Gene3D" id="1.10.150.240">
    <property type="entry name" value="Putative phosphatase, domain 2"/>
    <property type="match status" value="1"/>
</dbReference>
<feature type="binding site" evidence="10">
    <location>
        <position position="30"/>
    </location>
    <ligand>
        <name>Mg(2+)</name>
        <dbReference type="ChEBI" id="CHEBI:18420"/>
    </ligand>
</feature>
<dbReference type="HAMAP" id="MF_00495">
    <property type="entry name" value="GPH_hydrolase_bact"/>
    <property type="match status" value="1"/>
</dbReference>
<dbReference type="EMBL" id="JAQZSM010000011">
    <property type="protein sequence ID" value="MDD7971934.1"/>
    <property type="molecule type" value="Genomic_DNA"/>
</dbReference>
<dbReference type="RefSeq" id="WP_274352614.1">
    <property type="nucleotide sequence ID" value="NZ_JAQZSM010000011.1"/>
</dbReference>
<comment type="similarity">
    <text evidence="4 10">Belongs to the HAD-like hydrolase superfamily. CbbY/CbbZ/Gph/YieH family.</text>
</comment>
<evidence type="ECO:0000256" key="1">
    <source>
        <dbReference type="ARBA" id="ARBA00000830"/>
    </source>
</evidence>
<dbReference type="InterPro" id="IPR037512">
    <property type="entry name" value="PGPase_prok"/>
</dbReference>
<comment type="catalytic activity">
    <reaction evidence="1 10">
        <text>2-phosphoglycolate + H2O = glycolate + phosphate</text>
        <dbReference type="Rhea" id="RHEA:14369"/>
        <dbReference type="ChEBI" id="CHEBI:15377"/>
        <dbReference type="ChEBI" id="CHEBI:29805"/>
        <dbReference type="ChEBI" id="CHEBI:43474"/>
        <dbReference type="ChEBI" id="CHEBI:58033"/>
        <dbReference type="EC" id="3.1.3.18"/>
    </reaction>
</comment>
<evidence type="ECO:0000256" key="7">
    <source>
        <dbReference type="ARBA" id="ARBA00022801"/>
    </source>
</evidence>
<dbReference type="NCBIfam" id="TIGR01449">
    <property type="entry name" value="PGP_bact"/>
    <property type="match status" value="1"/>
</dbReference>
<dbReference type="GO" id="GO:0008967">
    <property type="term" value="F:phosphoglycolate phosphatase activity"/>
    <property type="evidence" value="ECO:0007669"/>
    <property type="project" value="UniProtKB-EC"/>
</dbReference>
<comment type="pathway">
    <text evidence="3 10">Organic acid metabolism; glycolate biosynthesis; glycolate from 2-phosphoglycolate: step 1/1.</text>
</comment>
<name>A0ABT5TA41_9RHOB</name>
<dbReference type="Pfam" id="PF13419">
    <property type="entry name" value="HAD_2"/>
    <property type="match status" value="1"/>
</dbReference>
<dbReference type="NCBIfam" id="TIGR01549">
    <property type="entry name" value="HAD-SF-IA-v1"/>
    <property type="match status" value="1"/>
</dbReference>
<evidence type="ECO:0000256" key="10">
    <source>
        <dbReference type="HAMAP-Rule" id="MF_00495"/>
    </source>
</evidence>
<dbReference type="InterPro" id="IPR006439">
    <property type="entry name" value="HAD-SF_hydro_IA"/>
</dbReference>
<dbReference type="InterPro" id="IPR036412">
    <property type="entry name" value="HAD-like_sf"/>
</dbReference>
<protein>
    <recommendedName>
        <fullName evidence="5 10">Phosphoglycolate phosphatase</fullName>
        <shortName evidence="10">PGP</shortName>
        <shortName evidence="10">PGPase</shortName>
        <ecNumber evidence="5 10">3.1.3.18</ecNumber>
    </recommendedName>
</protein>
<reference evidence="11" key="1">
    <citation type="submission" date="2023-02" db="EMBL/GenBank/DDBJ databases">
        <title>Description of Roseinatronobacter alkalisoli sp. nov., an alkaliphilic bacerium isolated from soda soil.</title>
        <authorList>
            <person name="Wei W."/>
        </authorList>
    </citation>
    <scope>NUCLEOTIDE SEQUENCE</scope>
    <source>
        <strain evidence="11">HJB301</strain>
    </source>
</reference>
<evidence type="ECO:0000256" key="3">
    <source>
        <dbReference type="ARBA" id="ARBA00004818"/>
    </source>
</evidence>
<dbReference type="PANTHER" id="PTHR43434">
    <property type="entry name" value="PHOSPHOGLYCOLATE PHOSPHATASE"/>
    <property type="match status" value="1"/>
</dbReference>
<dbReference type="SFLD" id="SFLDS00003">
    <property type="entry name" value="Haloacid_Dehalogenase"/>
    <property type="match status" value="1"/>
</dbReference>
<dbReference type="SFLD" id="SFLDG01129">
    <property type="entry name" value="C1.5:_HAD__Beta-PGM__Phosphata"/>
    <property type="match status" value="1"/>
</dbReference>
<proteinExistence type="inferred from homology"/>
<dbReference type="Gene3D" id="3.40.50.1000">
    <property type="entry name" value="HAD superfamily/HAD-like"/>
    <property type="match status" value="1"/>
</dbReference>
<comment type="cofactor">
    <cofactor evidence="2 10">
        <name>Mg(2+)</name>
        <dbReference type="ChEBI" id="CHEBI:18420"/>
    </cofactor>
</comment>
<evidence type="ECO:0000256" key="6">
    <source>
        <dbReference type="ARBA" id="ARBA00022723"/>
    </source>
</evidence>
<dbReference type="PRINTS" id="PR00413">
    <property type="entry name" value="HADHALOGNASE"/>
</dbReference>
<comment type="function">
    <text evidence="10">Specifically catalyzes the dephosphorylation of 2-phosphoglycolate. Is involved in the dissimilation of the intracellular 2-phosphoglycolate formed during the DNA repair of 3'-phosphoglycolate ends, a major class of DNA lesions induced by oxidative stress.</text>
</comment>
<evidence type="ECO:0000256" key="9">
    <source>
        <dbReference type="ARBA" id="ARBA00023277"/>
    </source>
</evidence>
<organism evidence="11 12">
    <name type="scientific">Roseinatronobacter alkalisoli</name>
    <dbReference type="NCBI Taxonomy" id="3028235"/>
    <lineage>
        <taxon>Bacteria</taxon>
        <taxon>Pseudomonadati</taxon>
        <taxon>Pseudomonadota</taxon>
        <taxon>Alphaproteobacteria</taxon>
        <taxon>Rhodobacterales</taxon>
        <taxon>Paracoccaceae</taxon>
        <taxon>Roseinatronobacter</taxon>
    </lineage>
</organism>
<dbReference type="EC" id="3.1.3.18" evidence="5 10"/>
<keyword evidence="7 10" id="KW-0378">Hydrolase</keyword>